<proteinExistence type="predicted"/>
<dbReference type="AlphaFoldDB" id="A0A6C0LGN5"/>
<organism evidence="1">
    <name type="scientific">viral metagenome</name>
    <dbReference type="NCBI Taxonomy" id="1070528"/>
    <lineage>
        <taxon>unclassified sequences</taxon>
        <taxon>metagenomes</taxon>
        <taxon>organismal metagenomes</taxon>
    </lineage>
</organism>
<name>A0A6C0LGN5_9ZZZZ</name>
<reference evidence="1" key="1">
    <citation type="journal article" date="2020" name="Nature">
        <title>Giant virus diversity and host interactions through global metagenomics.</title>
        <authorList>
            <person name="Schulz F."/>
            <person name="Roux S."/>
            <person name="Paez-Espino D."/>
            <person name="Jungbluth S."/>
            <person name="Walsh D.A."/>
            <person name="Denef V.J."/>
            <person name="McMahon K.D."/>
            <person name="Konstantinidis K.T."/>
            <person name="Eloe-Fadrosh E.A."/>
            <person name="Kyrpides N.C."/>
            <person name="Woyke T."/>
        </authorList>
    </citation>
    <scope>NUCLEOTIDE SEQUENCE</scope>
    <source>
        <strain evidence="1">GVMAG-M-3300027804-48</strain>
    </source>
</reference>
<evidence type="ECO:0000313" key="1">
    <source>
        <dbReference type="EMBL" id="QHU29713.1"/>
    </source>
</evidence>
<protein>
    <submittedName>
        <fullName evidence="1">Uncharacterized protein</fullName>
    </submittedName>
</protein>
<sequence length="115" mass="13250">MEVLENILIQNNVDIRKINSMQFITIVMEEVEKNKDLKGSQKKERVISIIKEFVNNDNNILSKADNKTTVEHLNTLLSSELISDIIENIIYCAEGAVELNKKIKSTCFCFNFKKK</sequence>
<accession>A0A6C0LGN5</accession>
<dbReference type="EMBL" id="MN740493">
    <property type="protein sequence ID" value="QHU29713.1"/>
    <property type="molecule type" value="Genomic_DNA"/>
</dbReference>